<organism evidence="1 2">
    <name type="scientific">Acaryochloris marina (strain MBIC 11017)</name>
    <dbReference type="NCBI Taxonomy" id="329726"/>
    <lineage>
        <taxon>Bacteria</taxon>
        <taxon>Bacillati</taxon>
        <taxon>Cyanobacteriota</taxon>
        <taxon>Cyanophyceae</taxon>
        <taxon>Acaryochloridales</taxon>
        <taxon>Acaryochloridaceae</taxon>
        <taxon>Acaryochloris</taxon>
    </lineage>
</organism>
<dbReference type="Proteomes" id="UP000000268">
    <property type="component" value="Plasmid pREB3"/>
</dbReference>
<dbReference type="KEGG" id="amr:AM1_C0308"/>
<dbReference type="HOGENOM" id="CLU_1736529_0_0_3"/>
<evidence type="ECO:0000313" key="1">
    <source>
        <dbReference type="EMBL" id="ABW32236.1"/>
    </source>
</evidence>
<dbReference type="EMBL" id="CP000840">
    <property type="protein sequence ID" value="ABW32236.1"/>
    <property type="molecule type" value="Genomic_DNA"/>
</dbReference>
<protein>
    <submittedName>
        <fullName evidence="1">Uncharacterized protein</fullName>
    </submittedName>
</protein>
<name>A8ZN37_ACAM1</name>
<dbReference type="AlphaFoldDB" id="A8ZN37"/>
<evidence type="ECO:0000313" key="2">
    <source>
        <dbReference type="Proteomes" id="UP000000268"/>
    </source>
</evidence>
<sequence>MHYAMLFLEQGTNEFHCQRQFSGMGIAFFKKYLGSSMTWNVGNPPSKGTLSTCLIHQVSKGSFLSELPFLWLKSPSEHLGCVKFTSNYEWQLLLGNLNHHRLPFPYPKGVQDLYPSFVIIYLNQGILTFRNVREAIHSHSLFRTDFRQLR</sequence>
<keyword evidence="1" id="KW-0614">Plasmid</keyword>
<keyword evidence="2" id="KW-1185">Reference proteome</keyword>
<accession>A8ZN37</accession>
<geneLocation type="plasmid" evidence="1 2">
    <name>pREB3</name>
</geneLocation>
<gene>
    <name evidence="1" type="ordered locus">AM1_C0308</name>
</gene>
<reference evidence="1 2" key="1">
    <citation type="journal article" date="2008" name="Proc. Natl. Acad. Sci. U.S.A.">
        <title>Niche adaptation and genome expansion in the chlorophyll d-producing cyanobacterium Acaryochloris marina.</title>
        <authorList>
            <person name="Swingley W.D."/>
            <person name="Chen M."/>
            <person name="Cheung P.C."/>
            <person name="Conrad A.L."/>
            <person name="Dejesa L.C."/>
            <person name="Hao J."/>
            <person name="Honchak B.M."/>
            <person name="Karbach L.E."/>
            <person name="Kurdoglu A."/>
            <person name="Lahiri S."/>
            <person name="Mastrian S.D."/>
            <person name="Miyashita H."/>
            <person name="Page L."/>
            <person name="Ramakrishna P."/>
            <person name="Satoh S."/>
            <person name="Sattley W.M."/>
            <person name="Shimada Y."/>
            <person name="Taylor H.L."/>
            <person name="Tomo T."/>
            <person name="Tsuchiya T."/>
            <person name="Wang Z.T."/>
            <person name="Raymond J."/>
            <person name="Mimuro M."/>
            <person name="Blankenship R.E."/>
            <person name="Touchman J.W."/>
        </authorList>
    </citation>
    <scope>NUCLEOTIDE SEQUENCE [LARGE SCALE GENOMIC DNA]</scope>
    <source>
        <strain evidence="2">MBIC 11017</strain>
        <plasmid evidence="2">Plasmid pREB3</plasmid>
    </source>
</reference>
<proteinExistence type="predicted"/>